<proteinExistence type="predicted"/>
<dbReference type="InterPro" id="IPR021866">
    <property type="entry name" value="SpoIIAA-like"/>
</dbReference>
<evidence type="ECO:0000313" key="2">
    <source>
        <dbReference type="Proteomes" id="UP000270291"/>
    </source>
</evidence>
<sequence length="132" mass="15264">MQLLFENPHCRIFLDDTVPALVQVWDGFVTGEPLRDAHEATLRLLQTHQLGRILADTRAMRVIPRADQQWITEHFLPRALAAGFRRSAILVAEDAFNRTSIQNILAQITPEEVFEARHFHDTEEARQWLRLG</sequence>
<dbReference type="Pfam" id="PF11964">
    <property type="entry name" value="SpoIIAA-like"/>
    <property type="match status" value="1"/>
</dbReference>
<dbReference type="OrthoDB" id="893334at2"/>
<dbReference type="Proteomes" id="UP000270291">
    <property type="component" value="Unassembled WGS sequence"/>
</dbReference>
<comment type="caution">
    <text evidence="1">The sequence shown here is derived from an EMBL/GenBank/DDBJ whole genome shotgun (WGS) entry which is preliminary data.</text>
</comment>
<name>A0A3R9PLB7_9BACT</name>
<gene>
    <name evidence="1" type="ORF">EI293_18410</name>
</gene>
<keyword evidence="2" id="KW-1185">Reference proteome</keyword>
<protein>
    <recommendedName>
        <fullName evidence="3">STAS/SEC14 domain-containing protein</fullName>
    </recommendedName>
</protein>
<dbReference type="RefSeq" id="WP_125440017.1">
    <property type="nucleotide sequence ID" value="NZ_RWIU01000007.1"/>
</dbReference>
<evidence type="ECO:0000313" key="1">
    <source>
        <dbReference type="EMBL" id="RSK40915.1"/>
    </source>
</evidence>
<organism evidence="1 2">
    <name type="scientific">Hymenobacter perfusus</name>
    <dbReference type="NCBI Taxonomy" id="1236770"/>
    <lineage>
        <taxon>Bacteria</taxon>
        <taxon>Pseudomonadati</taxon>
        <taxon>Bacteroidota</taxon>
        <taxon>Cytophagia</taxon>
        <taxon>Cytophagales</taxon>
        <taxon>Hymenobacteraceae</taxon>
        <taxon>Hymenobacter</taxon>
    </lineage>
</organism>
<evidence type="ECO:0008006" key="3">
    <source>
        <dbReference type="Google" id="ProtNLM"/>
    </source>
</evidence>
<accession>A0A3R9PLB7</accession>
<dbReference type="EMBL" id="RWIU01000007">
    <property type="protein sequence ID" value="RSK40915.1"/>
    <property type="molecule type" value="Genomic_DNA"/>
</dbReference>
<reference evidence="1 2" key="1">
    <citation type="submission" date="2018-12" db="EMBL/GenBank/DDBJ databases">
        <authorList>
            <person name="Feng G."/>
            <person name="Zhu H."/>
        </authorList>
    </citation>
    <scope>NUCLEOTIDE SEQUENCE [LARGE SCALE GENOMIC DNA]</scope>
    <source>
        <strain evidence="1 2">LMG 26000</strain>
    </source>
</reference>
<dbReference type="AlphaFoldDB" id="A0A3R9PLB7"/>